<protein>
    <submittedName>
        <fullName evidence="2">Uncharacterized protein</fullName>
    </submittedName>
</protein>
<dbReference type="EMBL" id="VDEP01000240">
    <property type="protein sequence ID" value="KAA1121002.1"/>
    <property type="molecule type" value="Genomic_DNA"/>
</dbReference>
<evidence type="ECO:0000313" key="3">
    <source>
        <dbReference type="Proteomes" id="UP000325313"/>
    </source>
</evidence>
<name>A0A5B0R633_PUCGR</name>
<dbReference type="Proteomes" id="UP000325313">
    <property type="component" value="Unassembled WGS sequence"/>
</dbReference>
<proteinExistence type="predicted"/>
<gene>
    <name evidence="2" type="ORF">PGTUg99_025586</name>
</gene>
<sequence length="75" mass="8138">MMAPSSTSHTGVHNLGGRNAGGHLINPSFSSKLKSTIYVRHDDRADRDLTRPNYLFHLAERARAILTGVGIRGPA</sequence>
<reference evidence="2 3" key="1">
    <citation type="submission" date="2019-05" db="EMBL/GenBank/DDBJ databases">
        <title>Emergence of the Ug99 lineage of the wheat stem rust pathogen through somatic hybridization.</title>
        <authorList>
            <person name="Li F."/>
            <person name="Upadhyaya N.M."/>
            <person name="Sperschneider J."/>
            <person name="Matny O."/>
            <person name="Nguyen-Phuc H."/>
            <person name="Mago R."/>
            <person name="Raley C."/>
            <person name="Miller M.E."/>
            <person name="Silverstein K.A.T."/>
            <person name="Henningsen E."/>
            <person name="Hirsch C.D."/>
            <person name="Visser B."/>
            <person name="Pretorius Z.A."/>
            <person name="Steffenson B.J."/>
            <person name="Schwessinger B."/>
            <person name="Dodds P.N."/>
            <person name="Figueroa M."/>
        </authorList>
    </citation>
    <scope>NUCLEOTIDE SEQUENCE [LARGE SCALE GENOMIC DNA]</scope>
    <source>
        <strain evidence="2 3">Ug99</strain>
    </source>
</reference>
<dbReference type="AlphaFoldDB" id="A0A5B0R633"/>
<evidence type="ECO:0000313" key="2">
    <source>
        <dbReference type="EMBL" id="KAA1121002.1"/>
    </source>
</evidence>
<feature type="compositionally biased region" description="Polar residues" evidence="1">
    <location>
        <begin position="1"/>
        <end position="11"/>
    </location>
</feature>
<accession>A0A5B0R633</accession>
<feature type="region of interest" description="Disordered" evidence="1">
    <location>
        <begin position="1"/>
        <end position="23"/>
    </location>
</feature>
<comment type="caution">
    <text evidence="2">The sequence shown here is derived from an EMBL/GenBank/DDBJ whole genome shotgun (WGS) entry which is preliminary data.</text>
</comment>
<organism evidence="2 3">
    <name type="scientific">Puccinia graminis f. sp. tritici</name>
    <dbReference type="NCBI Taxonomy" id="56615"/>
    <lineage>
        <taxon>Eukaryota</taxon>
        <taxon>Fungi</taxon>
        <taxon>Dikarya</taxon>
        <taxon>Basidiomycota</taxon>
        <taxon>Pucciniomycotina</taxon>
        <taxon>Pucciniomycetes</taxon>
        <taxon>Pucciniales</taxon>
        <taxon>Pucciniaceae</taxon>
        <taxon>Puccinia</taxon>
    </lineage>
</organism>
<evidence type="ECO:0000256" key="1">
    <source>
        <dbReference type="SAM" id="MobiDB-lite"/>
    </source>
</evidence>